<gene>
    <name evidence="2" type="ORF">MMAD_10420</name>
</gene>
<sequence length="139" mass="14954">MLGETVAVVAALVWLYVAIIGTVRPNDLPLHIISWVPLRRDTVGIGCFGLSAAACLVSGLLRGRSVSRVVLGTVFGYSTVIAIYLMVGTVTHPETLTMALTHLANWPTERMTLVLAFATSICSFVLLRTSTHTSRTGIR</sequence>
<dbReference type="AlphaFoldDB" id="A0A7I7XCY3"/>
<evidence type="ECO:0000256" key="1">
    <source>
        <dbReference type="SAM" id="Phobius"/>
    </source>
</evidence>
<dbReference type="Proteomes" id="UP000466517">
    <property type="component" value="Chromosome"/>
</dbReference>
<accession>A0A7I7XCY3</accession>
<organism evidence="2 3">
    <name type="scientific">Mycolicibacterium madagascariense</name>
    <dbReference type="NCBI Taxonomy" id="212765"/>
    <lineage>
        <taxon>Bacteria</taxon>
        <taxon>Bacillati</taxon>
        <taxon>Actinomycetota</taxon>
        <taxon>Actinomycetes</taxon>
        <taxon>Mycobacteriales</taxon>
        <taxon>Mycobacteriaceae</taxon>
        <taxon>Mycolicibacterium</taxon>
    </lineage>
</organism>
<protein>
    <submittedName>
        <fullName evidence="2">Uncharacterized protein</fullName>
    </submittedName>
</protein>
<feature type="transmembrane region" description="Helical" evidence="1">
    <location>
        <begin position="69"/>
        <end position="91"/>
    </location>
</feature>
<dbReference type="EMBL" id="AP022610">
    <property type="protein sequence ID" value="BBZ26747.1"/>
    <property type="molecule type" value="Genomic_DNA"/>
</dbReference>
<dbReference type="KEGG" id="mmag:MMAD_10420"/>
<evidence type="ECO:0000313" key="3">
    <source>
        <dbReference type="Proteomes" id="UP000466517"/>
    </source>
</evidence>
<feature type="transmembrane region" description="Helical" evidence="1">
    <location>
        <begin position="43"/>
        <end position="62"/>
    </location>
</feature>
<feature type="transmembrane region" description="Helical" evidence="1">
    <location>
        <begin position="111"/>
        <end position="129"/>
    </location>
</feature>
<keyword evidence="3" id="KW-1185">Reference proteome</keyword>
<evidence type="ECO:0000313" key="2">
    <source>
        <dbReference type="EMBL" id="BBZ26747.1"/>
    </source>
</evidence>
<feature type="transmembrane region" description="Helical" evidence="1">
    <location>
        <begin position="5"/>
        <end position="23"/>
    </location>
</feature>
<name>A0A7I7XCY3_9MYCO</name>
<keyword evidence="1" id="KW-0472">Membrane</keyword>
<proteinExistence type="predicted"/>
<keyword evidence="1" id="KW-0812">Transmembrane</keyword>
<keyword evidence="1" id="KW-1133">Transmembrane helix</keyword>
<reference evidence="2 3" key="1">
    <citation type="journal article" date="2019" name="Emerg. Microbes Infect.">
        <title>Comprehensive subspecies identification of 175 nontuberculous mycobacteria species based on 7547 genomic profiles.</title>
        <authorList>
            <person name="Matsumoto Y."/>
            <person name="Kinjo T."/>
            <person name="Motooka D."/>
            <person name="Nabeya D."/>
            <person name="Jung N."/>
            <person name="Uechi K."/>
            <person name="Horii T."/>
            <person name="Iida T."/>
            <person name="Fujita J."/>
            <person name="Nakamura S."/>
        </authorList>
    </citation>
    <scope>NUCLEOTIDE SEQUENCE [LARGE SCALE GENOMIC DNA]</scope>
    <source>
        <strain evidence="2 3">JCM 13574</strain>
    </source>
</reference>